<evidence type="ECO:0000256" key="8">
    <source>
        <dbReference type="ARBA" id="ARBA00022729"/>
    </source>
</evidence>
<sequence length="374" mass="41342">MKQDMGSSQLSFFLFIFFCYNVTITTANQICPISACNATEPAIWFPFRIKDLQPETCGYPGFDLTCNNMNLTVLNITSSGGFRLQRINYFSQELYITDPDGCLPKRLLSFNLTGSPFRSESSQTFTFMGCLNQQVLSHPSYKPIGCMSNSTYDVLATPSARTVKTMSSIGCHVIGTVDVPTPSQGYYSQFSFSELNVDLKLTWDVPQCGNCEHNGGSCGFKNNSNLEVQCVDVPRQGLSKGKNYAVSIGVGVPAFLCGIGIAWFLCRRVKRTRNHNSRALHASTINPQPTVVVVGLDGPTIESYPKTVLGESRRLPQPNDNTCTICLSEYQPKETLRTIPECQHSFHVDCIDEWLRINATCPLCRTSPTGAHSP</sequence>
<dbReference type="GO" id="GO:0016020">
    <property type="term" value="C:membrane"/>
    <property type="evidence" value="ECO:0007669"/>
    <property type="project" value="UniProtKB-SubCell"/>
</dbReference>
<keyword evidence="11" id="KW-0862">Zinc</keyword>
<dbReference type="PROSITE" id="PS50089">
    <property type="entry name" value="ZF_RING_2"/>
    <property type="match status" value="1"/>
</dbReference>
<feature type="signal peptide" evidence="18">
    <location>
        <begin position="1"/>
        <end position="27"/>
    </location>
</feature>
<dbReference type="InterPro" id="IPR046948">
    <property type="entry name" value="ATL20-22-like"/>
</dbReference>
<comment type="similarity">
    <text evidence="15">Belongs to the RING-type zinc finger family. ATL subfamily.</text>
</comment>
<comment type="pathway">
    <text evidence="3">Protein modification; protein ubiquitination.</text>
</comment>
<dbReference type="InterPro" id="IPR025287">
    <property type="entry name" value="WAK_GUB"/>
</dbReference>
<keyword evidence="6 17" id="KW-0812">Transmembrane</keyword>
<dbReference type="InterPro" id="IPR001841">
    <property type="entry name" value="Znf_RING"/>
</dbReference>
<dbReference type="Pfam" id="PF14380">
    <property type="entry name" value="WAK_assoc"/>
    <property type="match status" value="1"/>
</dbReference>
<dbReference type="Gene3D" id="3.30.40.10">
    <property type="entry name" value="Zinc/RING finger domain, C3HC4 (zinc finger)"/>
    <property type="match status" value="1"/>
</dbReference>
<gene>
    <name evidence="20" type="ORF">NE237_028986</name>
</gene>
<organism evidence="20 21">
    <name type="scientific">Protea cynaroides</name>
    <dbReference type="NCBI Taxonomy" id="273540"/>
    <lineage>
        <taxon>Eukaryota</taxon>
        <taxon>Viridiplantae</taxon>
        <taxon>Streptophyta</taxon>
        <taxon>Embryophyta</taxon>
        <taxon>Tracheophyta</taxon>
        <taxon>Spermatophyta</taxon>
        <taxon>Magnoliopsida</taxon>
        <taxon>Proteales</taxon>
        <taxon>Proteaceae</taxon>
        <taxon>Protea</taxon>
    </lineage>
</organism>
<dbReference type="GO" id="GO:0008270">
    <property type="term" value="F:zinc ion binding"/>
    <property type="evidence" value="ECO:0007669"/>
    <property type="project" value="UniProtKB-KW"/>
</dbReference>
<evidence type="ECO:0000256" key="3">
    <source>
        <dbReference type="ARBA" id="ARBA00004906"/>
    </source>
</evidence>
<keyword evidence="9 16" id="KW-0863">Zinc-finger</keyword>
<dbReference type="PANTHER" id="PTHR46279:SF10">
    <property type="entry name" value="RING-TYPE E3 UBIQUITIN TRANSFERASE"/>
    <property type="match status" value="1"/>
</dbReference>
<keyword evidence="12 17" id="KW-1133">Transmembrane helix</keyword>
<evidence type="ECO:0000256" key="10">
    <source>
        <dbReference type="ARBA" id="ARBA00022786"/>
    </source>
</evidence>
<dbReference type="AlphaFoldDB" id="A0A9Q0GRC2"/>
<dbReference type="Proteomes" id="UP001141806">
    <property type="component" value="Unassembled WGS sequence"/>
</dbReference>
<feature type="domain" description="RING-type" evidence="19">
    <location>
        <begin position="323"/>
        <end position="365"/>
    </location>
</feature>
<dbReference type="SMART" id="SM00184">
    <property type="entry name" value="RING"/>
    <property type="match status" value="1"/>
</dbReference>
<evidence type="ECO:0000256" key="6">
    <source>
        <dbReference type="ARBA" id="ARBA00022692"/>
    </source>
</evidence>
<keyword evidence="8 18" id="KW-0732">Signal</keyword>
<reference evidence="20" key="1">
    <citation type="journal article" date="2023" name="Plant J.">
        <title>The genome of the king protea, Protea cynaroides.</title>
        <authorList>
            <person name="Chang J."/>
            <person name="Duong T.A."/>
            <person name="Schoeman C."/>
            <person name="Ma X."/>
            <person name="Roodt D."/>
            <person name="Barker N."/>
            <person name="Li Z."/>
            <person name="Van de Peer Y."/>
            <person name="Mizrachi E."/>
        </authorList>
    </citation>
    <scope>NUCLEOTIDE SEQUENCE</scope>
    <source>
        <tissue evidence="20">Young leaves</tissue>
    </source>
</reference>
<accession>A0A9Q0GRC2</accession>
<comment type="subcellular location">
    <subcellularLocation>
        <location evidence="2">Membrane</location>
        <topology evidence="2">Single-pass membrane protein</topology>
    </subcellularLocation>
</comment>
<feature type="transmembrane region" description="Helical" evidence="17">
    <location>
        <begin position="244"/>
        <end position="266"/>
    </location>
</feature>
<evidence type="ECO:0000313" key="20">
    <source>
        <dbReference type="EMBL" id="KAJ4952154.1"/>
    </source>
</evidence>
<keyword evidence="10" id="KW-0833">Ubl conjugation pathway</keyword>
<dbReference type="EC" id="2.3.2.27" evidence="4"/>
<evidence type="ECO:0000256" key="4">
    <source>
        <dbReference type="ARBA" id="ARBA00012483"/>
    </source>
</evidence>
<dbReference type="SUPFAM" id="SSF57850">
    <property type="entry name" value="RING/U-box"/>
    <property type="match status" value="1"/>
</dbReference>
<keyword evidence="14" id="KW-0325">Glycoprotein</keyword>
<dbReference type="CDD" id="cd16461">
    <property type="entry name" value="RING-H2_EL5-like"/>
    <property type="match status" value="1"/>
</dbReference>
<dbReference type="InterPro" id="IPR013083">
    <property type="entry name" value="Znf_RING/FYVE/PHD"/>
</dbReference>
<evidence type="ECO:0000313" key="21">
    <source>
        <dbReference type="Proteomes" id="UP001141806"/>
    </source>
</evidence>
<dbReference type="OrthoDB" id="8062037at2759"/>
<keyword evidence="13 17" id="KW-0472">Membrane</keyword>
<keyword evidence="21" id="KW-1185">Reference proteome</keyword>
<proteinExistence type="inferred from homology"/>
<evidence type="ECO:0000256" key="5">
    <source>
        <dbReference type="ARBA" id="ARBA00022679"/>
    </source>
</evidence>
<feature type="chain" id="PRO_5040325409" description="RING-type E3 ubiquitin transferase" evidence="18">
    <location>
        <begin position="28"/>
        <end position="374"/>
    </location>
</feature>
<comment type="caution">
    <text evidence="20">The sequence shown here is derived from an EMBL/GenBank/DDBJ whole genome shotgun (WGS) entry which is preliminary data.</text>
</comment>
<keyword evidence="5" id="KW-0808">Transferase</keyword>
<name>A0A9Q0GRC2_9MAGN</name>
<evidence type="ECO:0000256" key="17">
    <source>
        <dbReference type="SAM" id="Phobius"/>
    </source>
</evidence>
<evidence type="ECO:0000256" key="14">
    <source>
        <dbReference type="ARBA" id="ARBA00023180"/>
    </source>
</evidence>
<keyword evidence="7" id="KW-0479">Metal-binding</keyword>
<protein>
    <recommendedName>
        <fullName evidence="4">RING-type E3 ubiquitin transferase</fullName>
        <ecNumber evidence="4">2.3.2.27</ecNumber>
    </recommendedName>
</protein>
<evidence type="ECO:0000256" key="12">
    <source>
        <dbReference type="ARBA" id="ARBA00022989"/>
    </source>
</evidence>
<dbReference type="EMBL" id="JAMYWD010000012">
    <property type="protein sequence ID" value="KAJ4952154.1"/>
    <property type="molecule type" value="Genomic_DNA"/>
</dbReference>
<dbReference type="Pfam" id="PF13947">
    <property type="entry name" value="GUB_WAK_bind"/>
    <property type="match status" value="1"/>
</dbReference>
<dbReference type="GO" id="GO:0030247">
    <property type="term" value="F:polysaccharide binding"/>
    <property type="evidence" value="ECO:0007669"/>
    <property type="project" value="InterPro"/>
</dbReference>
<comment type="catalytic activity">
    <reaction evidence="1">
        <text>S-ubiquitinyl-[E2 ubiquitin-conjugating enzyme]-L-cysteine + [acceptor protein]-L-lysine = [E2 ubiquitin-conjugating enzyme]-L-cysteine + N(6)-ubiquitinyl-[acceptor protein]-L-lysine.</text>
        <dbReference type="EC" id="2.3.2.27"/>
    </reaction>
</comment>
<evidence type="ECO:0000256" key="2">
    <source>
        <dbReference type="ARBA" id="ARBA00004167"/>
    </source>
</evidence>
<dbReference type="PANTHER" id="PTHR46279">
    <property type="entry name" value="RING/U-BOX SUPERFAMILY PROTEIN"/>
    <property type="match status" value="1"/>
</dbReference>
<evidence type="ECO:0000256" key="1">
    <source>
        <dbReference type="ARBA" id="ARBA00000900"/>
    </source>
</evidence>
<dbReference type="Pfam" id="PF13639">
    <property type="entry name" value="zf-RING_2"/>
    <property type="match status" value="1"/>
</dbReference>
<dbReference type="InterPro" id="IPR032872">
    <property type="entry name" value="WAK_assoc_C"/>
</dbReference>
<evidence type="ECO:0000256" key="15">
    <source>
        <dbReference type="ARBA" id="ARBA00024209"/>
    </source>
</evidence>
<evidence type="ECO:0000256" key="9">
    <source>
        <dbReference type="ARBA" id="ARBA00022771"/>
    </source>
</evidence>
<dbReference type="GO" id="GO:0061630">
    <property type="term" value="F:ubiquitin protein ligase activity"/>
    <property type="evidence" value="ECO:0007669"/>
    <property type="project" value="UniProtKB-EC"/>
</dbReference>
<evidence type="ECO:0000256" key="13">
    <source>
        <dbReference type="ARBA" id="ARBA00023136"/>
    </source>
</evidence>
<evidence type="ECO:0000259" key="19">
    <source>
        <dbReference type="PROSITE" id="PS50089"/>
    </source>
</evidence>
<evidence type="ECO:0000256" key="18">
    <source>
        <dbReference type="SAM" id="SignalP"/>
    </source>
</evidence>
<evidence type="ECO:0000256" key="7">
    <source>
        <dbReference type="ARBA" id="ARBA00022723"/>
    </source>
</evidence>
<evidence type="ECO:0000256" key="11">
    <source>
        <dbReference type="ARBA" id="ARBA00022833"/>
    </source>
</evidence>
<evidence type="ECO:0000256" key="16">
    <source>
        <dbReference type="PROSITE-ProRule" id="PRU00175"/>
    </source>
</evidence>